<gene>
    <name evidence="11" type="primary">LOC129924830</name>
</gene>
<dbReference type="Gene3D" id="1.20.1070.10">
    <property type="entry name" value="Rhodopsin 7-helix transmembrane proteins"/>
    <property type="match status" value="1"/>
</dbReference>
<accession>A0A9W2ZSZ2</accession>
<evidence type="ECO:0000256" key="3">
    <source>
        <dbReference type="ARBA" id="ARBA00022989"/>
    </source>
</evidence>
<dbReference type="GO" id="GO:0016020">
    <property type="term" value="C:membrane"/>
    <property type="evidence" value="ECO:0007669"/>
    <property type="project" value="UniProtKB-SubCell"/>
</dbReference>
<keyword evidence="5 8" id="KW-0472">Membrane</keyword>
<evidence type="ECO:0000259" key="9">
    <source>
        <dbReference type="PROSITE" id="PS50262"/>
    </source>
</evidence>
<feature type="transmembrane region" description="Helical" evidence="8">
    <location>
        <begin position="75"/>
        <end position="101"/>
    </location>
</feature>
<dbReference type="PROSITE" id="PS50262">
    <property type="entry name" value="G_PROTEIN_RECEP_F1_2"/>
    <property type="match status" value="1"/>
</dbReference>
<dbReference type="PANTHER" id="PTHR24243:SF208">
    <property type="entry name" value="PYROKININ-1 RECEPTOR"/>
    <property type="match status" value="1"/>
</dbReference>
<keyword evidence="10" id="KW-1185">Reference proteome</keyword>
<evidence type="ECO:0000256" key="1">
    <source>
        <dbReference type="ARBA" id="ARBA00004141"/>
    </source>
</evidence>
<evidence type="ECO:0000256" key="4">
    <source>
        <dbReference type="ARBA" id="ARBA00023040"/>
    </source>
</evidence>
<dbReference type="AlphaFoldDB" id="A0A9W2ZSZ2"/>
<keyword evidence="2 8" id="KW-0812">Transmembrane</keyword>
<organism evidence="10 11">
    <name type="scientific">Biomphalaria glabrata</name>
    <name type="common">Bloodfluke planorb</name>
    <name type="synonym">Freshwater snail</name>
    <dbReference type="NCBI Taxonomy" id="6526"/>
    <lineage>
        <taxon>Eukaryota</taxon>
        <taxon>Metazoa</taxon>
        <taxon>Spiralia</taxon>
        <taxon>Lophotrochozoa</taxon>
        <taxon>Mollusca</taxon>
        <taxon>Gastropoda</taxon>
        <taxon>Heterobranchia</taxon>
        <taxon>Euthyneura</taxon>
        <taxon>Panpulmonata</taxon>
        <taxon>Hygrophila</taxon>
        <taxon>Lymnaeoidea</taxon>
        <taxon>Planorbidae</taxon>
        <taxon>Biomphalaria</taxon>
    </lineage>
</organism>
<evidence type="ECO:0000313" key="11">
    <source>
        <dbReference type="RefSeq" id="XP_055878095.1"/>
    </source>
</evidence>
<evidence type="ECO:0000256" key="8">
    <source>
        <dbReference type="SAM" id="Phobius"/>
    </source>
</evidence>
<keyword evidence="4" id="KW-0297">G-protein coupled receptor</keyword>
<evidence type="ECO:0000313" key="10">
    <source>
        <dbReference type="Proteomes" id="UP001165740"/>
    </source>
</evidence>
<comment type="subcellular location">
    <subcellularLocation>
        <location evidence="1">Membrane</location>
        <topology evidence="1">Multi-pass membrane protein</topology>
    </subcellularLocation>
</comment>
<dbReference type="GO" id="GO:0008528">
    <property type="term" value="F:G protein-coupled peptide receptor activity"/>
    <property type="evidence" value="ECO:0007669"/>
    <property type="project" value="InterPro"/>
</dbReference>
<evidence type="ECO:0000256" key="7">
    <source>
        <dbReference type="ARBA" id="ARBA00023224"/>
    </source>
</evidence>
<dbReference type="PANTHER" id="PTHR24243">
    <property type="entry name" value="G-PROTEIN COUPLED RECEPTOR"/>
    <property type="match status" value="1"/>
</dbReference>
<proteinExistence type="predicted"/>
<evidence type="ECO:0000256" key="6">
    <source>
        <dbReference type="ARBA" id="ARBA00023170"/>
    </source>
</evidence>
<dbReference type="OrthoDB" id="6157883at2759"/>
<feature type="transmembrane region" description="Helical" evidence="8">
    <location>
        <begin position="113"/>
        <end position="137"/>
    </location>
</feature>
<dbReference type="InterPro" id="IPR017452">
    <property type="entry name" value="GPCR_Rhodpsn_7TM"/>
</dbReference>
<sequence>MFTLIYRENADIVLHVSYLLLDLAVPYFTFLVTIVSTIIIVVQLRSKAKWRSAVVSGQSQSEKSDALLKEKRTSVMLVTVSLIFIVCLIPHSAVLTALSFVRELKLGGAYFNIAFLCYTFTFLMETINCSVSILVYYKMSTKFRTTAQEMLKSEFDTVTFDTVTFDTVTFDTVTFDTTGTFDTTRTFDTVT</sequence>
<dbReference type="Proteomes" id="UP001165740">
    <property type="component" value="Chromosome 2"/>
</dbReference>
<feature type="transmembrane region" description="Helical" evidence="8">
    <location>
        <begin position="24"/>
        <end position="42"/>
    </location>
</feature>
<dbReference type="InterPro" id="IPR019427">
    <property type="entry name" value="7TM_GPCR_serpentine_rcpt_Srw"/>
</dbReference>
<keyword evidence="6" id="KW-0675">Receptor</keyword>
<dbReference type="Pfam" id="PF10324">
    <property type="entry name" value="7TM_GPCR_Srw"/>
    <property type="match status" value="1"/>
</dbReference>
<name>A0A9W2ZSZ2_BIOGL</name>
<protein>
    <submittedName>
        <fullName evidence="11">Uncharacterized protein LOC129924830</fullName>
    </submittedName>
</protein>
<dbReference type="RefSeq" id="XP_055878095.1">
    <property type="nucleotide sequence ID" value="XM_056022120.1"/>
</dbReference>
<dbReference type="SUPFAM" id="SSF81321">
    <property type="entry name" value="Family A G protein-coupled receptor-like"/>
    <property type="match status" value="1"/>
</dbReference>
<feature type="domain" description="G-protein coupled receptors family 1 profile" evidence="9">
    <location>
        <begin position="1"/>
        <end position="136"/>
    </location>
</feature>
<evidence type="ECO:0000256" key="5">
    <source>
        <dbReference type="ARBA" id="ARBA00023136"/>
    </source>
</evidence>
<dbReference type="OMA" id="NVIAGHK"/>
<keyword evidence="7" id="KW-0807">Transducer</keyword>
<reference evidence="11" key="1">
    <citation type="submission" date="2025-08" db="UniProtKB">
        <authorList>
            <consortium name="RefSeq"/>
        </authorList>
    </citation>
    <scope>IDENTIFICATION</scope>
</reference>
<dbReference type="GeneID" id="129924830"/>
<keyword evidence="3 8" id="KW-1133">Transmembrane helix</keyword>
<evidence type="ECO:0000256" key="2">
    <source>
        <dbReference type="ARBA" id="ARBA00022692"/>
    </source>
</evidence>